<protein>
    <submittedName>
        <fullName evidence="2">Uncharacterized protein</fullName>
    </submittedName>
</protein>
<reference evidence="2" key="2">
    <citation type="submission" date="2025-08" db="UniProtKB">
        <authorList>
            <consortium name="RefSeq"/>
        </authorList>
    </citation>
    <scope>IDENTIFICATION</scope>
</reference>
<gene>
    <name evidence="2" type="primary">LOC107908699</name>
</gene>
<organism evidence="1 2">
    <name type="scientific">Gossypium hirsutum</name>
    <name type="common">Upland cotton</name>
    <name type="synonym">Gossypium mexicanum</name>
    <dbReference type="NCBI Taxonomy" id="3635"/>
    <lineage>
        <taxon>Eukaryota</taxon>
        <taxon>Viridiplantae</taxon>
        <taxon>Streptophyta</taxon>
        <taxon>Embryophyta</taxon>
        <taxon>Tracheophyta</taxon>
        <taxon>Spermatophyta</taxon>
        <taxon>Magnoliopsida</taxon>
        <taxon>eudicotyledons</taxon>
        <taxon>Gunneridae</taxon>
        <taxon>Pentapetalae</taxon>
        <taxon>rosids</taxon>
        <taxon>malvids</taxon>
        <taxon>Malvales</taxon>
        <taxon>Malvaceae</taxon>
        <taxon>Malvoideae</taxon>
        <taxon>Gossypium</taxon>
    </lineage>
</organism>
<dbReference type="GeneID" id="107908699"/>
<dbReference type="RefSeq" id="XP_016691430.1">
    <property type="nucleotide sequence ID" value="XM_016835941.1"/>
</dbReference>
<keyword evidence="1" id="KW-1185">Reference proteome</keyword>
<evidence type="ECO:0000313" key="1">
    <source>
        <dbReference type="Proteomes" id="UP000818029"/>
    </source>
</evidence>
<name>A0A1U8JMC3_GOSHI</name>
<evidence type="ECO:0000313" key="2">
    <source>
        <dbReference type="RefSeq" id="XP_016691430.1"/>
    </source>
</evidence>
<dbReference type="Proteomes" id="UP000818029">
    <property type="component" value="Chromosome D08"/>
</dbReference>
<proteinExistence type="predicted"/>
<accession>A0A1U8JMC3</accession>
<sequence>MTSKTPKGYTVELLSPPQISIVVIFDVTVFDVRLSLSPPPSCHRDTSVILKGSVCVRRCYVMNVEAGSSFSSISSPMFDGDNYQEAVEEDYEILVLPNNPTKAQIKLQKEKNTKKSKAKACLSATVSSTVFTRIITLKSAYDIWNYLKSEYEGDERIKGMCVLNLIREFELQKMKETESMKEYSDRLLDVANRIRLLGSEFEDSRIVEKNSCNSAWKI</sequence>
<dbReference type="PANTHER" id="PTHR35317">
    <property type="entry name" value="OS04G0629600 PROTEIN"/>
    <property type="match status" value="1"/>
</dbReference>
<dbReference type="Pfam" id="PF14223">
    <property type="entry name" value="Retrotran_gag_2"/>
    <property type="match status" value="1"/>
</dbReference>
<dbReference type="PaxDb" id="3635-A0A1U8JMC3"/>
<reference evidence="1" key="1">
    <citation type="journal article" date="2020" name="Nat. Genet.">
        <title>Genomic diversifications of five Gossypium allopolyploid species and their impact on cotton improvement.</title>
        <authorList>
            <person name="Chen Z.J."/>
            <person name="Sreedasyam A."/>
            <person name="Ando A."/>
            <person name="Song Q."/>
            <person name="De Santiago L.M."/>
            <person name="Hulse-Kemp A.M."/>
            <person name="Ding M."/>
            <person name="Ye W."/>
            <person name="Kirkbride R.C."/>
            <person name="Jenkins J."/>
            <person name="Plott C."/>
            <person name="Lovell J."/>
            <person name="Lin Y.M."/>
            <person name="Vaughn R."/>
            <person name="Liu B."/>
            <person name="Simpson S."/>
            <person name="Scheffler B.E."/>
            <person name="Wen L."/>
            <person name="Saski C.A."/>
            <person name="Grover C.E."/>
            <person name="Hu G."/>
            <person name="Conover J.L."/>
            <person name="Carlson J.W."/>
            <person name="Shu S."/>
            <person name="Boston L.B."/>
            <person name="Williams M."/>
            <person name="Peterson D.G."/>
            <person name="McGee K."/>
            <person name="Jones D.C."/>
            <person name="Wendel J.F."/>
            <person name="Stelly D.M."/>
            <person name="Grimwood J."/>
            <person name="Schmutz J."/>
        </authorList>
    </citation>
    <scope>NUCLEOTIDE SEQUENCE [LARGE SCALE GENOMIC DNA]</scope>
    <source>
        <strain evidence="1">cv. TM-1</strain>
    </source>
</reference>
<dbReference type="KEGG" id="ghi:107908699"/>
<dbReference type="PANTHER" id="PTHR35317:SF11">
    <property type="entry name" value="CCHC-TYPE DOMAIN-CONTAINING PROTEIN"/>
    <property type="match status" value="1"/>
</dbReference>
<dbReference type="AlphaFoldDB" id="A0A1U8JMC3"/>